<keyword evidence="2" id="KW-0560">Oxidoreductase</keyword>
<accession>A0ABM8IK83</accession>
<dbReference type="PIRSF" id="PIRSF000126">
    <property type="entry name" value="11-beta-HSD1"/>
    <property type="match status" value="1"/>
</dbReference>
<name>A0ABM8IK83_9FIRM</name>
<organism evidence="4 5">
    <name type="scientific">Turicibacter faecis</name>
    <dbReference type="NCBI Taxonomy" id="2963365"/>
    <lineage>
        <taxon>Bacteria</taxon>
        <taxon>Bacillati</taxon>
        <taxon>Bacillota</taxon>
        <taxon>Erysipelotrichia</taxon>
        <taxon>Erysipelotrichales</taxon>
        <taxon>Turicibacteraceae</taxon>
        <taxon>Turicibacter</taxon>
    </lineage>
</organism>
<dbReference type="SUPFAM" id="SSF51735">
    <property type="entry name" value="NAD(P)-binding Rossmann-fold domains"/>
    <property type="match status" value="1"/>
</dbReference>
<evidence type="ECO:0000313" key="5">
    <source>
        <dbReference type="Proteomes" id="UP001432099"/>
    </source>
</evidence>
<dbReference type="InterPro" id="IPR036291">
    <property type="entry name" value="NAD(P)-bd_dom_sf"/>
</dbReference>
<comment type="similarity">
    <text evidence="1 3">Belongs to the short-chain dehydrogenases/reductases (SDR) family.</text>
</comment>
<dbReference type="CDD" id="cd05233">
    <property type="entry name" value="SDR_c"/>
    <property type="match status" value="1"/>
</dbReference>
<dbReference type="PRINTS" id="PR00080">
    <property type="entry name" value="SDRFAMILY"/>
</dbReference>
<gene>
    <name evidence="4" type="ORF">T23_13890</name>
</gene>
<dbReference type="Gene3D" id="3.40.50.720">
    <property type="entry name" value="NAD(P)-binding Rossmann-like Domain"/>
    <property type="match status" value="1"/>
</dbReference>
<dbReference type="EMBL" id="AP028127">
    <property type="protein sequence ID" value="BEH91287.1"/>
    <property type="molecule type" value="Genomic_DNA"/>
</dbReference>
<dbReference type="Proteomes" id="UP001432099">
    <property type="component" value="Chromosome"/>
</dbReference>
<dbReference type="PRINTS" id="PR00081">
    <property type="entry name" value="GDHRDH"/>
</dbReference>
<dbReference type="PANTHER" id="PTHR42901:SF1">
    <property type="entry name" value="ALCOHOL DEHYDROGENASE"/>
    <property type="match status" value="1"/>
</dbReference>
<dbReference type="InterPro" id="IPR002347">
    <property type="entry name" value="SDR_fam"/>
</dbReference>
<dbReference type="PANTHER" id="PTHR42901">
    <property type="entry name" value="ALCOHOL DEHYDROGENASE"/>
    <property type="match status" value="1"/>
</dbReference>
<evidence type="ECO:0000256" key="2">
    <source>
        <dbReference type="ARBA" id="ARBA00023002"/>
    </source>
</evidence>
<proteinExistence type="inferred from homology"/>
<protein>
    <submittedName>
        <fullName evidence="4">Short-chain dehydrogenase</fullName>
    </submittedName>
</protein>
<dbReference type="Pfam" id="PF00106">
    <property type="entry name" value="adh_short"/>
    <property type="match status" value="1"/>
</dbReference>
<sequence length="258" mass="28743">MMAYFVVTGASSGIGEAMCEVLAREGHSLILVARRQSLLETLKERMEKYAGCQVVVMPMDLSNPDEVCRLYEACLAYDVIGLVNNAGYGLYGEFLELDISDEFNMIDLNIKSVHYLSKLFLRRFVAQDRGYLLNVASTAAFQSGPLMASYYASKGYVLQLTEAITKELEAKGSSVVVSALCPGPVDTGFQQRAKIKVAKSAMKVPTAHEVAKYAYYEWMKGKTLIIPGYSNRVLLFLNRLIPRKLGCQIVYQTQLKKK</sequence>
<evidence type="ECO:0000256" key="1">
    <source>
        <dbReference type="ARBA" id="ARBA00006484"/>
    </source>
</evidence>
<keyword evidence="5" id="KW-1185">Reference proteome</keyword>
<evidence type="ECO:0000256" key="3">
    <source>
        <dbReference type="RuleBase" id="RU000363"/>
    </source>
</evidence>
<reference evidence="4" key="1">
    <citation type="journal article" date="2024" name="Int. J. Syst. Evol. Microbiol.">
        <title>Turicibacter faecis sp. nov., isolated from faeces of heart failure mouse model.</title>
        <authorList>
            <person name="Imamura Y."/>
            <person name="Motooka D."/>
            <person name="Nakajima Y."/>
            <person name="Ito S."/>
            <person name="Kitakaze M."/>
            <person name="Iida T."/>
            <person name="Nakamura S."/>
        </authorList>
    </citation>
    <scope>NUCLEOTIDE SEQUENCE</scope>
    <source>
        <strain evidence="4">TC023</strain>
    </source>
</reference>
<evidence type="ECO:0000313" key="4">
    <source>
        <dbReference type="EMBL" id="BEH91287.1"/>
    </source>
</evidence>